<comment type="caution">
    <text evidence="12">The sequence shown here is derived from an EMBL/GenBank/DDBJ whole genome shotgun (WGS) entry which is preliminary data.</text>
</comment>
<dbReference type="InterPro" id="IPR029044">
    <property type="entry name" value="Nucleotide-diphossugar_trans"/>
</dbReference>
<keyword evidence="5" id="KW-0808">Transferase</keyword>
<feature type="compositionally biased region" description="Polar residues" evidence="10">
    <location>
        <begin position="488"/>
        <end position="500"/>
    </location>
</feature>
<protein>
    <recommendedName>
        <fullName evidence="2">chitin synthase</fullName>
        <ecNumber evidence="2">2.4.1.16</ecNumber>
    </recommendedName>
</protein>
<keyword evidence="3" id="KW-1003">Cell membrane</keyword>
<feature type="compositionally biased region" description="Polar residues" evidence="10">
    <location>
        <begin position="537"/>
        <end position="546"/>
    </location>
</feature>
<evidence type="ECO:0000256" key="3">
    <source>
        <dbReference type="ARBA" id="ARBA00022475"/>
    </source>
</evidence>
<evidence type="ECO:0000313" key="13">
    <source>
        <dbReference type="Proteomes" id="UP000320333"/>
    </source>
</evidence>
<evidence type="ECO:0000256" key="11">
    <source>
        <dbReference type="SAM" id="Phobius"/>
    </source>
</evidence>
<dbReference type="STRING" id="246404.A0A507EIU9"/>
<dbReference type="PANTHER" id="PTHR22914:SF16">
    <property type="entry name" value="CHITIN SYNTHASE 3"/>
    <property type="match status" value="1"/>
</dbReference>
<dbReference type="PANTHER" id="PTHR22914">
    <property type="entry name" value="CHITIN SYNTHASE"/>
    <property type="match status" value="1"/>
</dbReference>
<keyword evidence="13" id="KW-1185">Reference proteome</keyword>
<keyword evidence="8 11" id="KW-0472">Membrane</keyword>
<evidence type="ECO:0000256" key="4">
    <source>
        <dbReference type="ARBA" id="ARBA00022676"/>
    </source>
</evidence>
<feature type="transmembrane region" description="Helical" evidence="11">
    <location>
        <begin position="431"/>
        <end position="460"/>
    </location>
</feature>
<keyword evidence="7 11" id="KW-1133">Transmembrane helix</keyword>
<evidence type="ECO:0000256" key="5">
    <source>
        <dbReference type="ARBA" id="ARBA00022679"/>
    </source>
</evidence>
<feature type="transmembrane region" description="Helical" evidence="11">
    <location>
        <begin position="1067"/>
        <end position="1086"/>
    </location>
</feature>
<feature type="region of interest" description="Disordered" evidence="10">
    <location>
        <begin position="106"/>
        <end position="136"/>
    </location>
</feature>
<proteinExistence type="predicted"/>
<dbReference type="EC" id="2.4.1.16" evidence="2"/>
<dbReference type="Proteomes" id="UP000320333">
    <property type="component" value="Unassembled WGS sequence"/>
</dbReference>
<dbReference type="GO" id="GO:0030428">
    <property type="term" value="C:cell septum"/>
    <property type="evidence" value="ECO:0007669"/>
    <property type="project" value="TreeGrafter"/>
</dbReference>
<comment type="subcellular location">
    <subcellularLocation>
        <location evidence="1">Cell membrane</location>
        <topology evidence="1">Multi-pass membrane protein</topology>
    </subcellularLocation>
</comment>
<dbReference type="InterPro" id="IPR004835">
    <property type="entry name" value="Chitin_synth"/>
</dbReference>
<sequence>MGKGDRHLPEPTLPQIDGFLDEEEIIHAGDLSDMLRTYTPSPMPASGSVGGKLPPANGYGTNGARSNLQLKGQGSALSNNQTLAMPEKEHESPYDQMQYVSLSRKKTLTKPHRRPSDPEAVLNSLNRRQRTKKKKDEVKTNTWVYASWILTCCIPSFFISKCLGKPDPLVQQAYREKVALCIIIFVLMAAVGFLTFGFQVVVCPKSLDNFLPFKDMNNTSGNVAIHGRLYAPNPGAGIDHTTVYGYTINDVFQVISGADMGFLFPPQRGSGACAAFDTDVWPLFPCTASVPWTGVQIWPNQTVVSNWKNATARANPTGPLACHGNVNVTTLLKPQAMAMAGYDDVVEMAAKGRKVMIFSTVALDITPFFDSKFNSSIFGPDVARIVKSHVGKDATRAFASAGLLQVGQCMSDYLKIAVVDSITPSCFASSVIVWISLVIILAVVLARFVLALYFTYVIGWRLGSNKAYRRAMEDLQRRRREVDRSGDNRTGPSFRFTSNKPRPDLEGDIQPYNPALASYVLGGQNQAGSVHTHDSSGDSSLGAQEKSQLGVRAISSSNAFQQNRASSVPVKIGSTAGVFSGSRSAANQREAIRDELDTSRNWATNFGFMEIDGPSLDAQTSEILNDPTLMHTLCMVTAYSEGEGSLRGTLDSIANSYYPGTHKCLFVVADGIVKGSDNNQTTPDILIDMIEVDERFQKDDPKLGGDPEAYSYVAIADGANRKNYAKVYAGWYKFKKEPKPKPAPVKKPKKSRFNKKDKDSAGGIEMDELAEGGGSEAGAHMRTLKKRSEGRVPMVLIVKVGNDEERNPKKPAAKPGNRGKRDSQVLLMNFLAKVMFDDRMTELEFDIFFKLFTITGVNPEKYEAVLMVDADTRIYPDALSHMIACLLKDDRVMGLCGETKISNKWDSWVTMIQVFEYFISHHMTKSFESVFGGCTCLPGCFSMYRIKTPKGPNGYWVPILANPDVVEEYSEHIVDSLHKKNLLLLGEDRFLSTMMLRTFPKRRMMFVPQAICKTVVPDTFRVLLSQRRRWINSTIHNLMELLLVKDLCGTFCISMQFVIFMELVGTVVLPAAITFTITIVIITLVDKNANTQLPLILLAIILGLPAILILFTANRPIYIFWMLIYLISLPVWNFILPTYAFWHFDDFSWGATRKVAGEDVGHDHSAREGEFDGKGINMKRWSEWVKIRRQEHERLEMERDPQLYEMKRGSARFLASSSASETGSLYGGQRFGGPAMSGSMVMPPMMADPSRSSFFMPGPPPPGLMGMMPPPNMMAPPGLIMPGPPPPGLIMPFMGASGVPAGSEGPAVMSHPYYNAALGNGPISSNGLHHRQVNVVESEDSRSTDS</sequence>
<evidence type="ECO:0000256" key="1">
    <source>
        <dbReference type="ARBA" id="ARBA00004651"/>
    </source>
</evidence>
<accession>A0A507EIU9</accession>
<keyword evidence="9" id="KW-0325">Glycoprotein</keyword>
<feature type="transmembrane region" description="Helical" evidence="11">
    <location>
        <begin position="142"/>
        <end position="159"/>
    </location>
</feature>
<dbReference type="SUPFAM" id="SSF53448">
    <property type="entry name" value="Nucleotide-diphospho-sugar transferases"/>
    <property type="match status" value="1"/>
</dbReference>
<organism evidence="12 13">
    <name type="scientific">Chytriomyces confervae</name>
    <dbReference type="NCBI Taxonomy" id="246404"/>
    <lineage>
        <taxon>Eukaryota</taxon>
        <taxon>Fungi</taxon>
        <taxon>Fungi incertae sedis</taxon>
        <taxon>Chytridiomycota</taxon>
        <taxon>Chytridiomycota incertae sedis</taxon>
        <taxon>Chytridiomycetes</taxon>
        <taxon>Chytridiales</taxon>
        <taxon>Chytriomycetaceae</taxon>
        <taxon>Chytriomyces</taxon>
    </lineage>
</organism>
<gene>
    <name evidence="12" type="ORF">CcCBS67573_g08718</name>
</gene>
<evidence type="ECO:0000256" key="10">
    <source>
        <dbReference type="SAM" id="MobiDB-lite"/>
    </source>
</evidence>
<dbReference type="GO" id="GO:0005886">
    <property type="term" value="C:plasma membrane"/>
    <property type="evidence" value="ECO:0007669"/>
    <property type="project" value="UniProtKB-SubCell"/>
</dbReference>
<feature type="region of interest" description="Disordered" evidence="10">
    <location>
        <begin position="737"/>
        <end position="781"/>
    </location>
</feature>
<evidence type="ECO:0000256" key="2">
    <source>
        <dbReference type="ARBA" id="ARBA00012543"/>
    </source>
</evidence>
<feature type="transmembrane region" description="Helical" evidence="11">
    <location>
        <begin position="180"/>
        <end position="202"/>
    </location>
</feature>
<feature type="region of interest" description="Disordered" evidence="10">
    <location>
        <begin position="36"/>
        <end position="68"/>
    </location>
</feature>
<feature type="transmembrane region" description="Helical" evidence="11">
    <location>
        <begin position="1119"/>
        <end position="1144"/>
    </location>
</feature>
<dbReference type="CDD" id="cd04190">
    <property type="entry name" value="Chitin_synth_C"/>
    <property type="match status" value="1"/>
</dbReference>
<feature type="region of interest" description="Disordered" evidence="10">
    <location>
        <begin position="526"/>
        <end position="546"/>
    </location>
</feature>
<evidence type="ECO:0000256" key="9">
    <source>
        <dbReference type="ARBA" id="ARBA00023180"/>
    </source>
</evidence>
<feature type="region of interest" description="Disordered" evidence="10">
    <location>
        <begin position="476"/>
        <end position="507"/>
    </location>
</feature>
<feature type="compositionally biased region" description="Basic residues" evidence="10">
    <location>
        <begin position="744"/>
        <end position="753"/>
    </location>
</feature>
<evidence type="ECO:0000256" key="7">
    <source>
        <dbReference type="ARBA" id="ARBA00022989"/>
    </source>
</evidence>
<feature type="compositionally biased region" description="Basic and acidic residues" evidence="10">
    <location>
        <begin position="476"/>
        <end position="487"/>
    </location>
</feature>
<evidence type="ECO:0000256" key="8">
    <source>
        <dbReference type="ARBA" id="ARBA00023136"/>
    </source>
</evidence>
<dbReference type="GO" id="GO:0006031">
    <property type="term" value="P:chitin biosynthetic process"/>
    <property type="evidence" value="ECO:0007669"/>
    <property type="project" value="TreeGrafter"/>
</dbReference>
<dbReference type="GO" id="GO:0004100">
    <property type="term" value="F:chitin synthase activity"/>
    <property type="evidence" value="ECO:0007669"/>
    <property type="project" value="UniProtKB-EC"/>
</dbReference>
<dbReference type="Pfam" id="PF03142">
    <property type="entry name" value="Chitin_synth_2"/>
    <property type="match status" value="2"/>
</dbReference>
<evidence type="ECO:0000313" key="12">
    <source>
        <dbReference type="EMBL" id="TPX63307.1"/>
    </source>
</evidence>
<keyword evidence="6 11" id="KW-0812">Transmembrane</keyword>
<evidence type="ECO:0000256" key="6">
    <source>
        <dbReference type="ARBA" id="ARBA00022692"/>
    </source>
</evidence>
<dbReference type="OrthoDB" id="370884at2759"/>
<feature type="transmembrane region" description="Helical" evidence="11">
    <location>
        <begin position="1093"/>
        <end position="1113"/>
    </location>
</feature>
<name>A0A507EIU9_9FUNG</name>
<dbReference type="EMBL" id="QEAP01000617">
    <property type="protein sequence ID" value="TPX63307.1"/>
    <property type="molecule type" value="Genomic_DNA"/>
</dbReference>
<reference evidence="12 13" key="1">
    <citation type="journal article" date="2019" name="Sci. Rep.">
        <title>Comparative genomics of chytrid fungi reveal insights into the obligate biotrophic and pathogenic lifestyle of Synchytrium endobioticum.</title>
        <authorList>
            <person name="van de Vossenberg B.T.L.H."/>
            <person name="Warris S."/>
            <person name="Nguyen H.D.T."/>
            <person name="van Gent-Pelzer M.P.E."/>
            <person name="Joly D.L."/>
            <person name="van de Geest H.C."/>
            <person name="Bonants P.J.M."/>
            <person name="Smith D.S."/>
            <person name="Levesque C.A."/>
            <person name="van der Lee T.A.J."/>
        </authorList>
    </citation>
    <scope>NUCLEOTIDE SEQUENCE [LARGE SCALE GENOMIC DNA]</scope>
    <source>
        <strain evidence="12 13">CBS 675.73</strain>
    </source>
</reference>
<keyword evidence="4" id="KW-0328">Glycosyltransferase</keyword>